<evidence type="ECO:0000259" key="1">
    <source>
        <dbReference type="Pfam" id="PF04230"/>
    </source>
</evidence>
<name>A0A084EBF9_SPHYA</name>
<comment type="caution">
    <text evidence="2">The sequence shown here is derived from an EMBL/GenBank/DDBJ whole genome shotgun (WGS) entry which is preliminary data.</text>
</comment>
<accession>A0A084EBF9</accession>
<dbReference type="AlphaFoldDB" id="A0A084EBF9"/>
<dbReference type="PANTHER" id="PTHR36836:SF1">
    <property type="entry name" value="COLANIC ACID BIOSYNTHESIS PROTEIN WCAK"/>
    <property type="match status" value="1"/>
</dbReference>
<dbReference type="Pfam" id="PF04230">
    <property type="entry name" value="PS_pyruv_trans"/>
    <property type="match status" value="1"/>
</dbReference>
<reference evidence="2 3" key="1">
    <citation type="submission" date="2014-03" db="EMBL/GenBank/DDBJ databases">
        <title>Genome sequence of Sphingobium yanoikuyae B1.</title>
        <authorList>
            <person name="Gan H.M."/>
            <person name="Gan H.Y."/>
            <person name="Savka M.A."/>
        </authorList>
    </citation>
    <scope>NUCLEOTIDE SEQUENCE [LARGE SCALE GENOMIC DNA]</scope>
    <source>
        <strain evidence="2 3">B1</strain>
    </source>
</reference>
<evidence type="ECO:0000313" key="3">
    <source>
        <dbReference type="Proteomes" id="UP000028534"/>
    </source>
</evidence>
<gene>
    <name evidence="2" type="ORF">CP98_04537</name>
</gene>
<keyword evidence="2" id="KW-0808">Transferase</keyword>
<dbReference type="EMBL" id="JGVR01000042">
    <property type="protein sequence ID" value="KEZ15301.1"/>
    <property type="molecule type" value="Genomic_DNA"/>
</dbReference>
<evidence type="ECO:0000313" key="2">
    <source>
        <dbReference type="EMBL" id="KEZ15301.1"/>
    </source>
</evidence>
<dbReference type="InterPro" id="IPR007345">
    <property type="entry name" value="Polysacch_pyruvyl_Trfase"/>
</dbReference>
<dbReference type="RefSeq" id="WP_051886995.1">
    <property type="nucleotide sequence ID" value="NZ_JGVR01000042.1"/>
</dbReference>
<feature type="domain" description="Polysaccharide pyruvyl transferase" evidence="1">
    <location>
        <begin position="90"/>
        <end position="335"/>
    </location>
</feature>
<proteinExistence type="predicted"/>
<dbReference type="GO" id="GO:0016740">
    <property type="term" value="F:transferase activity"/>
    <property type="evidence" value="ECO:0007669"/>
    <property type="project" value="UniProtKB-KW"/>
</dbReference>
<dbReference type="eggNOG" id="COG2327">
    <property type="taxonomic scope" value="Bacteria"/>
</dbReference>
<sequence>MSNTTGLAAAGGYSSDTGRTITIGLLWHSLNSGNLGVGALTLANIAIVREVATKMGLRLRFVIMAPRDQGTPALPIEDAEVFVIDRRSTISSRDFWRAVGGVDCVLDIGAGDSFADIYGPKRFAFLWLTKMMTIMRHVPLVLSPQTIGPFTKPAYKAPAAWAMSKSRVVFARDEASRAVASAMAPDANVQLSVDVAFVLPFEDRSHERGSSMLRVGVNVSGLLLHEAESGRNRFGLSYDYAAFTRGLLTTLSARDDVEIHLVPHATSNRDAADDDGCAADRLAAEFPAAIRVPNFVGPSEAKSYISSLDFLVAGRMHACIGAFSAGTPVIPIAYSRKFSGLFGLLGYDKIVPVQGNDDADVQALVMQGLANRHALAQDMRAGMARVTALLDVYRVELQSLLGDIMGRRA</sequence>
<dbReference type="Proteomes" id="UP000028534">
    <property type="component" value="Unassembled WGS sequence"/>
</dbReference>
<dbReference type="PANTHER" id="PTHR36836">
    <property type="entry name" value="COLANIC ACID BIOSYNTHESIS PROTEIN WCAK"/>
    <property type="match status" value="1"/>
</dbReference>
<protein>
    <submittedName>
        <fullName evidence="2">Polysaccharide pyruvyl transferase</fullName>
    </submittedName>
</protein>
<dbReference type="PATRIC" id="fig|13690.10.peg.4672"/>
<organism evidence="2 3">
    <name type="scientific">Sphingobium yanoikuyae</name>
    <name type="common">Sphingomonas yanoikuyae</name>
    <dbReference type="NCBI Taxonomy" id="13690"/>
    <lineage>
        <taxon>Bacteria</taxon>
        <taxon>Pseudomonadati</taxon>
        <taxon>Pseudomonadota</taxon>
        <taxon>Alphaproteobacteria</taxon>
        <taxon>Sphingomonadales</taxon>
        <taxon>Sphingomonadaceae</taxon>
        <taxon>Sphingobium</taxon>
    </lineage>
</organism>